<feature type="domain" description="AMP-dependent synthetase/ligase" evidence="3">
    <location>
        <begin position="196"/>
        <end position="549"/>
    </location>
</feature>
<protein>
    <submittedName>
        <fullName evidence="5">AMP-binding protein</fullName>
    </submittedName>
</protein>
<evidence type="ECO:0000256" key="1">
    <source>
        <dbReference type="ARBA" id="ARBA00006432"/>
    </source>
</evidence>
<evidence type="ECO:0000259" key="3">
    <source>
        <dbReference type="Pfam" id="PF00501"/>
    </source>
</evidence>
<accession>A0ABW5GSV6</accession>
<dbReference type="EMBL" id="JBHUKU010000022">
    <property type="protein sequence ID" value="MFD2463995.1"/>
    <property type="molecule type" value="Genomic_DNA"/>
</dbReference>
<dbReference type="Gene3D" id="3.30.530.20">
    <property type="match status" value="1"/>
</dbReference>
<organism evidence="5 6">
    <name type="scientific">Amycolatopsis samaneae</name>
    <dbReference type="NCBI Taxonomy" id="664691"/>
    <lineage>
        <taxon>Bacteria</taxon>
        <taxon>Bacillati</taxon>
        <taxon>Actinomycetota</taxon>
        <taxon>Actinomycetes</taxon>
        <taxon>Pseudonocardiales</taxon>
        <taxon>Pseudonocardiaceae</taxon>
        <taxon>Amycolatopsis</taxon>
    </lineage>
</organism>
<comment type="caution">
    <text evidence="5">The sequence shown here is derived from an EMBL/GenBank/DDBJ whole genome shotgun (WGS) entry which is preliminary data.</text>
</comment>
<feature type="domain" description="AMP-binding enzyme C-terminal" evidence="4">
    <location>
        <begin position="598"/>
        <end position="672"/>
    </location>
</feature>
<dbReference type="CDD" id="cd04433">
    <property type="entry name" value="AFD_class_I"/>
    <property type="match status" value="1"/>
</dbReference>
<dbReference type="Proteomes" id="UP001597419">
    <property type="component" value="Unassembled WGS sequence"/>
</dbReference>
<dbReference type="InterPro" id="IPR000873">
    <property type="entry name" value="AMP-dep_synth/lig_dom"/>
</dbReference>
<name>A0ABW5GSV6_9PSEU</name>
<proteinExistence type="inferred from homology"/>
<gene>
    <name evidence="5" type="ORF">ACFSYJ_35635</name>
</gene>
<dbReference type="Pfam" id="PF00501">
    <property type="entry name" value="AMP-binding"/>
    <property type="match status" value="1"/>
</dbReference>
<evidence type="ECO:0000259" key="4">
    <source>
        <dbReference type="Pfam" id="PF13193"/>
    </source>
</evidence>
<dbReference type="Gene3D" id="3.40.50.12780">
    <property type="entry name" value="N-terminal domain of ligase-like"/>
    <property type="match status" value="1"/>
</dbReference>
<dbReference type="InterPro" id="IPR025110">
    <property type="entry name" value="AMP-bd_C"/>
</dbReference>
<dbReference type="InterPro" id="IPR023393">
    <property type="entry name" value="START-like_dom_sf"/>
</dbReference>
<dbReference type="RefSeq" id="WP_345386027.1">
    <property type="nucleotide sequence ID" value="NZ_BAABHG010000001.1"/>
</dbReference>
<dbReference type="CDD" id="cd07812">
    <property type="entry name" value="SRPBCC"/>
    <property type="match status" value="1"/>
</dbReference>
<dbReference type="InterPro" id="IPR042099">
    <property type="entry name" value="ANL_N_sf"/>
</dbReference>
<evidence type="ECO:0000313" key="6">
    <source>
        <dbReference type="Proteomes" id="UP001597419"/>
    </source>
</evidence>
<dbReference type="InterPro" id="IPR019587">
    <property type="entry name" value="Polyketide_cyclase/dehydratase"/>
</dbReference>
<sequence length="698" mass="75971">MRDDVVQASSVLAHPPERVWEVVGAPERYSRFVPEISWCEVVEPASPGRGPRCLIRLRPRRGELVEEQIHAVVHRSGEHVVWRGVADERSWVSVELHPLPDSRTELVARLMLPSPRAELSRSALKRSVQEIARRIDRHLSGDPAPPEDPQRNKATTLRTASTLVRAGVLSAGRPDKVARQLTSLAQWGATLAGGYQAAAGRAPAEPALHDERCARTFGQTEERSNRLANALAERGVRPRDRVALMCRNHAAMVESFIACGKLGADVVLLNTGLSASAVAKVIAVHQPVAVLADDEFARVITDVRGEFLRVSTWPEAEAGYPTVDELIAGAKPARRKPVDRPGRIVVLTSGTTGVPKGARRPTPKGVGAAAALLDRIPLRSGDRIVVAAPLFHTWGLAAMQIGMALRASLALVRRFDAEETLRTIAEQRCDALFAVPIMLQRILDLPSRIRGRYDLSSLRIVASSGSAMSGAFVHEFTETFGDVLYNLYGSTEVSWASIADPDDLRAAPTTAGRCPLGTRVAILDEDRRPVPPGGEGQIFVGNEMLFDGYTDGGSLPRAHDLMATGDVGYVDADGRLFVTGRADEMIVSGGENVFPRPVEEALMALPGVYEVAVVGVPDTEYGQRLAAYIVPRRNARLHAEDIRAYIHQRLARFAVPRDVYFVPELPRNATGKVLKRLLNDDTWPMDPDGGLAPVWPGH</sequence>
<evidence type="ECO:0000256" key="2">
    <source>
        <dbReference type="ARBA" id="ARBA00022598"/>
    </source>
</evidence>
<evidence type="ECO:0000313" key="5">
    <source>
        <dbReference type="EMBL" id="MFD2463995.1"/>
    </source>
</evidence>
<dbReference type="PANTHER" id="PTHR43201:SF5">
    <property type="entry name" value="MEDIUM-CHAIN ACYL-COA LIGASE ACSF2, MITOCHONDRIAL"/>
    <property type="match status" value="1"/>
</dbReference>
<dbReference type="InterPro" id="IPR045851">
    <property type="entry name" value="AMP-bd_C_sf"/>
</dbReference>
<dbReference type="SUPFAM" id="SSF55961">
    <property type="entry name" value="Bet v1-like"/>
    <property type="match status" value="1"/>
</dbReference>
<dbReference type="Pfam" id="PF10604">
    <property type="entry name" value="Polyketide_cyc2"/>
    <property type="match status" value="1"/>
</dbReference>
<dbReference type="Pfam" id="PF13193">
    <property type="entry name" value="AMP-binding_C"/>
    <property type="match status" value="1"/>
</dbReference>
<keyword evidence="2" id="KW-0436">Ligase</keyword>
<comment type="similarity">
    <text evidence="1">Belongs to the ATP-dependent AMP-binding enzyme family.</text>
</comment>
<dbReference type="PANTHER" id="PTHR43201">
    <property type="entry name" value="ACYL-COA SYNTHETASE"/>
    <property type="match status" value="1"/>
</dbReference>
<reference evidence="6" key="1">
    <citation type="journal article" date="2019" name="Int. J. Syst. Evol. Microbiol.">
        <title>The Global Catalogue of Microorganisms (GCM) 10K type strain sequencing project: providing services to taxonomists for standard genome sequencing and annotation.</title>
        <authorList>
            <consortium name="The Broad Institute Genomics Platform"/>
            <consortium name="The Broad Institute Genome Sequencing Center for Infectious Disease"/>
            <person name="Wu L."/>
            <person name="Ma J."/>
        </authorList>
    </citation>
    <scope>NUCLEOTIDE SEQUENCE [LARGE SCALE GENOMIC DNA]</scope>
    <source>
        <strain evidence="6">CGMCC 4.7643</strain>
    </source>
</reference>
<dbReference type="Gene3D" id="3.30.300.30">
    <property type="match status" value="1"/>
</dbReference>
<dbReference type="SUPFAM" id="SSF56801">
    <property type="entry name" value="Acetyl-CoA synthetase-like"/>
    <property type="match status" value="1"/>
</dbReference>
<keyword evidence="6" id="KW-1185">Reference proteome</keyword>